<dbReference type="GO" id="GO:0008168">
    <property type="term" value="F:methyltransferase activity"/>
    <property type="evidence" value="ECO:0007669"/>
    <property type="project" value="UniProtKB-KW"/>
</dbReference>
<proteinExistence type="inferred from homology"/>
<keyword evidence="2" id="KW-0808">Transferase</keyword>
<reference evidence="2" key="1">
    <citation type="submission" date="2017-08" db="EMBL/GenBank/DDBJ databases">
        <authorList>
            <person name="Polle J.E."/>
            <person name="Barry K."/>
            <person name="Cushman J."/>
            <person name="Schmutz J."/>
            <person name="Tran D."/>
            <person name="Hathwaick L.T."/>
            <person name="Yim W.C."/>
            <person name="Jenkins J."/>
            <person name="Mckie-Krisberg Z.M."/>
            <person name="Prochnik S."/>
            <person name="Lindquist E."/>
            <person name="Dockter R.B."/>
            <person name="Adam C."/>
            <person name="Molina H."/>
            <person name="Bunkerborg J."/>
            <person name="Jin E."/>
            <person name="Buchheim M."/>
            <person name="Magnuson J."/>
        </authorList>
    </citation>
    <scope>NUCLEOTIDE SEQUENCE</scope>
    <source>
        <strain evidence="2">CCAP 19/18</strain>
    </source>
</reference>
<evidence type="ECO:0000313" key="3">
    <source>
        <dbReference type="Proteomes" id="UP000815325"/>
    </source>
</evidence>
<dbReference type="InterPro" id="IPR029028">
    <property type="entry name" value="Alpha/beta_knot_MTases"/>
</dbReference>
<organism evidence="2 3">
    <name type="scientific">Dunaliella salina</name>
    <name type="common">Green alga</name>
    <name type="synonym">Protococcus salinus</name>
    <dbReference type="NCBI Taxonomy" id="3046"/>
    <lineage>
        <taxon>Eukaryota</taxon>
        <taxon>Viridiplantae</taxon>
        <taxon>Chlorophyta</taxon>
        <taxon>core chlorophytes</taxon>
        <taxon>Chlorophyceae</taxon>
        <taxon>CS clade</taxon>
        <taxon>Chlamydomonadales</taxon>
        <taxon>Dunaliellaceae</taxon>
        <taxon>Dunaliella</taxon>
    </lineage>
</organism>
<dbReference type="InterPro" id="IPR003750">
    <property type="entry name" value="Put_MeTrfase-C9orf114-like"/>
</dbReference>
<protein>
    <submittedName>
        <fullName evidence="2">RNA methyltransferase</fullName>
    </submittedName>
</protein>
<accession>A0ABQ7GCJ4</accession>
<dbReference type="SUPFAM" id="SSF75217">
    <property type="entry name" value="alpha/beta knot"/>
    <property type="match status" value="1"/>
</dbReference>
<name>A0ABQ7GCJ4_DUNSA</name>
<dbReference type="Gene3D" id="2.40.50.140">
    <property type="entry name" value="Nucleic acid-binding proteins"/>
    <property type="match status" value="1"/>
</dbReference>
<dbReference type="PANTHER" id="PTHR12150:SF13">
    <property type="entry name" value="METHYLTRANSFERASE C9ORF114-RELATED"/>
    <property type="match status" value="1"/>
</dbReference>
<evidence type="ECO:0000313" key="2">
    <source>
        <dbReference type="EMBL" id="KAF5832329.1"/>
    </source>
</evidence>
<comment type="caution">
    <text evidence="2">The sequence shown here is derived from an EMBL/GenBank/DDBJ whole genome shotgun (WGS) entry which is preliminary data.</text>
</comment>
<dbReference type="InterPro" id="IPR029026">
    <property type="entry name" value="tRNA_m1G_MTases_N"/>
</dbReference>
<dbReference type="PANTHER" id="PTHR12150">
    <property type="entry name" value="CLASS IV SAM-BINDING METHYLTRANSFERASE-RELATED"/>
    <property type="match status" value="1"/>
</dbReference>
<gene>
    <name evidence="2" type="ORF">DUNSADRAFT_11805</name>
</gene>
<keyword evidence="3" id="KW-1185">Reference proteome</keyword>
<dbReference type="EMBL" id="MU069881">
    <property type="protein sequence ID" value="KAF5832329.1"/>
    <property type="molecule type" value="Genomic_DNA"/>
</dbReference>
<keyword evidence="2" id="KW-0489">Methyltransferase</keyword>
<sequence length="241" mass="26004">MADCQPDHTCATLMQSETTPELQAVEAICPSIHALHHLRGQDWRPYREGVVMRSEPGMGSFVDIGYERNAHVAQALPEGARVTLAVGNAPTPCFMPAFSETMLEARVVPPSEPRAQLGISWGFRVRVARGINRVLKEGPHKGGYDLTIGISGEGVQREAAELVLPRYRHLLVVFGGAKDLEAIADGDFSVAQAGKAAADLFSMYLNCCPESMGVAGVKREDEVLISMGYLHAALAKYRGAS</sequence>
<dbReference type="Gene3D" id="3.40.1280.10">
    <property type="match status" value="1"/>
</dbReference>
<evidence type="ECO:0000256" key="1">
    <source>
        <dbReference type="ARBA" id="ARBA00009841"/>
    </source>
</evidence>
<dbReference type="Proteomes" id="UP000815325">
    <property type="component" value="Unassembled WGS sequence"/>
</dbReference>
<comment type="similarity">
    <text evidence="1">Belongs to the class IV-like SAM-binding methyltransferase superfamily.</text>
</comment>
<dbReference type="GO" id="GO:0032259">
    <property type="term" value="P:methylation"/>
    <property type="evidence" value="ECO:0007669"/>
    <property type="project" value="UniProtKB-KW"/>
</dbReference>
<dbReference type="Pfam" id="PF02598">
    <property type="entry name" value="Methyltrn_RNA_3"/>
    <property type="match status" value="1"/>
</dbReference>
<dbReference type="SUPFAM" id="SSF50249">
    <property type="entry name" value="Nucleic acid-binding proteins"/>
    <property type="match status" value="1"/>
</dbReference>
<dbReference type="InterPro" id="IPR012340">
    <property type="entry name" value="NA-bd_OB-fold"/>
</dbReference>